<feature type="compositionally biased region" description="Low complexity" evidence="1">
    <location>
        <begin position="268"/>
        <end position="287"/>
    </location>
</feature>
<organism evidence="3 4">
    <name type="scientific">Actinomycetospora chibensis</name>
    <dbReference type="NCBI Taxonomy" id="663606"/>
    <lineage>
        <taxon>Bacteria</taxon>
        <taxon>Bacillati</taxon>
        <taxon>Actinomycetota</taxon>
        <taxon>Actinomycetes</taxon>
        <taxon>Pseudonocardiales</taxon>
        <taxon>Pseudonocardiaceae</taxon>
        <taxon>Actinomycetospora</taxon>
    </lineage>
</organism>
<feature type="compositionally biased region" description="Basic and acidic residues" evidence="1">
    <location>
        <begin position="288"/>
        <end position="309"/>
    </location>
</feature>
<keyword evidence="2" id="KW-0472">Membrane</keyword>
<evidence type="ECO:0000256" key="2">
    <source>
        <dbReference type="SAM" id="Phobius"/>
    </source>
</evidence>
<evidence type="ECO:0000313" key="3">
    <source>
        <dbReference type="EMBL" id="MFC4831927.1"/>
    </source>
</evidence>
<feature type="compositionally biased region" description="Basic residues" evidence="1">
    <location>
        <begin position="358"/>
        <end position="367"/>
    </location>
</feature>
<keyword evidence="2" id="KW-1133">Transmembrane helix</keyword>
<reference evidence="4" key="1">
    <citation type="journal article" date="2019" name="Int. J. Syst. Evol. Microbiol.">
        <title>The Global Catalogue of Microorganisms (GCM) 10K type strain sequencing project: providing services to taxonomists for standard genome sequencing and annotation.</title>
        <authorList>
            <consortium name="The Broad Institute Genomics Platform"/>
            <consortium name="The Broad Institute Genome Sequencing Center for Infectious Disease"/>
            <person name="Wu L."/>
            <person name="Ma J."/>
        </authorList>
    </citation>
    <scope>NUCLEOTIDE SEQUENCE [LARGE SCALE GENOMIC DNA]</scope>
    <source>
        <strain evidence="4">CCUG 50347</strain>
    </source>
</reference>
<feature type="region of interest" description="Disordered" evidence="1">
    <location>
        <begin position="115"/>
        <end position="416"/>
    </location>
</feature>
<feature type="compositionally biased region" description="Low complexity" evidence="1">
    <location>
        <begin position="173"/>
        <end position="196"/>
    </location>
</feature>
<evidence type="ECO:0000256" key="1">
    <source>
        <dbReference type="SAM" id="MobiDB-lite"/>
    </source>
</evidence>
<dbReference type="RefSeq" id="WP_345332418.1">
    <property type="nucleotide sequence ID" value="NZ_BAABHN010000012.1"/>
</dbReference>
<evidence type="ECO:0000313" key="4">
    <source>
        <dbReference type="Proteomes" id="UP001595909"/>
    </source>
</evidence>
<accession>A0ABV9RIE5</accession>
<sequence>MHIRTDDDVYRVDAVWLGPPRATFPWRARYSAYGVGLLVMLVVMFVQRRLGIDLGFFSVAWALLITVAVTRFVSRRINDERPLLEWLTLFVHELRGPRARDRVIGGALTTGHVTVRRDRPRLTGAPTAIALPRGSDRSERVIAPQGPAEADDSWGPPPRDDEAPGERAAHPGRPAATEEPAAAAPPVAAPSTTTAPAPEPAPRPQRSASARAGEHLTPGLQDAVPSHRRAARAAQERRTRARRSGSPVRAPVAPDADFGPPSSADLGTGAAKATSKKVTTTKATPKRTAPDKAAPEKAASKRTGTEKESPALPPAADRRAGDASVAAWTGVGRARREAVPAHRRTAAAADADPDRTQRRPSRPRRRPGWPMSNEPSGPSAPDAPFGPGTRGSAGRPESGRGSGRGGDRGDNGAAPR</sequence>
<proteinExistence type="predicted"/>
<protein>
    <submittedName>
        <fullName evidence="3">Uncharacterized protein</fullName>
    </submittedName>
</protein>
<gene>
    <name evidence="3" type="ORF">ACFPEL_05850</name>
</gene>
<feature type="transmembrane region" description="Helical" evidence="2">
    <location>
        <begin position="54"/>
        <end position="73"/>
    </location>
</feature>
<dbReference type="Proteomes" id="UP001595909">
    <property type="component" value="Unassembled WGS sequence"/>
</dbReference>
<keyword evidence="4" id="KW-1185">Reference proteome</keyword>
<dbReference type="EMBL" id="JBHSIM010000012">
    <property type="protein sequence ID" value="MFC4831927.1"/>
    <property type="molecule type" value="Genomic_DNA"/>
</dbReference>
<feature type="compositionally biased region" description="Basic and acidic residues" evidence="1">
    <location>
        <begin position="158"/>
        <end position="169"/>
    </location>
</feature>
<name>A0ABV9RIE5_9PSEU</name>
<keyword evidence="2" id="KW-0812">Transmembrane</keyword>
<feature type="transmembrane region" description="Helical" evidence="2">
    <location>
        <begin position="30"/>
        <end position="48"/>
    </location>
</feature>
<comment type="caution">
    <text evidence="3">The sequence shown here is derived from an EMBL/GenBank/DDBJ whole genome shotgun (WGS) entry which is preliminary data.</text>
</comment>